<dbReference type="InterPro" id="IPR018114">
    <property type="entry name" value="TRYPSIN_HIS"/>
</dbReference>
<dbReference type="PRINTS" id="PR00722">
    <property type="entry name" value="CHYMOTRYPSIN"/>
</dbReference>
<keyword evidence="6" id="KW-1015">Disulfide bond</keyword>
<evidence type="ECO:0000256" key="4">
    <source>
        <dbReference type="ARBA" id="ARBA00022801"/>
    </source>
</evidence>
<keyword evidence="5 8" id="KW-0720">Serine protease</keyword>
<dbReference type="InterPro" id="IPR001314">
    <property type="entry name" value="Peptidase_S1A"/>
</dbReference>
<proteinExistence type="predicted"/>
<sequence>MIIKYLQLKVSQTNEDKESVNRIVGGRAAHAGEFPHQVSLQIRSRHICGGAIIGRKWILTAAHCAIDNNIVVKAGKYNIKESEVTEQTRRVENMFVHEFYSGPVKPYDIALLELASPLRFNEYVREIELPSEGSEPSESAVLSGWGSISRTKKRILPSYLQTARMPLIDLQQCRRMLTVVDPNSPFELSADNICTGPGRGLLSSCNGDSGGPLIANNQVIGITSWGTVPCSGCTPSVYTKVSSYINWIKDIINNN</sequence>
<evidence type="ECO:0000256" key="3">
    <source>
        <dbReference type="ARBA" id="ARBA00022670"/>
    </source>
</evidence>
<reference evidence="11" key="1">
    <citation type="submission" date="2025-08" db="UniProtKB">
        <authorList>
            <consortium name="RefSeq"/>
        </authorList>
    </citation>
    <scope>IDENTIFICATION</scope>
</reference>
<dbReference type="InterPro" id="IPR033116">
    <property type="entry name" value="TRYPSIN_SER"/>
</dbReference>
<evidence type="ECO:0000313" key="11">
    <source>
        <dbReference type="RefSeq" id="XP_011499751.1"/>
    </source>
</evidence>
<dbReference type="Proteomes" id="UP000695007">
    <property type="component" value="Unplaced"/>
</dbReference>
<dbReference type="PROSITE" id="PS00135">
    <property type="entry name" value="TRYPSIN_SER"/>
    <property type="match status" value="1"/>
</dbReference>
<evidence type="ECO:0000259" key="9">
    <source>
        <dbReference type="PROSITE" id="PS50240"/>
    </source>
</evidence>
<accession>A0AAJ6YKI5</accession>
<evidence type="ECO:0000256" key="5">
    <source>
        <dbReference type="ARBA" id="ARBA00022825"/>
    </source>
</evidence>
<dbReference type="SUPFAM" id="SSF50494">
    <property type="entry name" value="Trypsin-like serine proteases"/>
    <property type="match status" value="1"/>
</dbReference>
<dbReference type="GO" id="GO:0016485">
    <property type="term" value="P:protein processing"/>
    <property type="evidence" value="ECO:0007669"/>
    <property type="project" value="UniProtKB-ARBA"/>
</dbReference>
<protein>
    <recommendedName>
        <fullName evidence="7">chymotrypsin</fullName>
        <ecNumber evidence="7">3.4.21.1</ecNumber>
    </recommendedName>
</protein>
<name>A0AAJ6YKI5_9HYME</name>
<dbReference type="KEGG" id="csol:105363698"/>
<evidence type="ECO:0000256" key="8">
    <source>
        <dbReference type="RuleBase" id="RU363034"/>
    </source>
</evidence>
<feature type="domain" description="Peptidase S1" evidence="9">
    <location>
        <begin position="23"/>
        <end position="253"/>
    </location>
</feature>
<comment type="subcellular location">
    <subcellularLocation>
        <location evidence="1">Secreted</location>
        <location evidence="1">Extracellular space</location>
    </subcellularLocation>
</comment>
<dbReference type="InterPro" id="IPR043504">
    <property type="entry name" value="Peptidase_S1_PA_chymotrypsin"/>
</dbReference>
<gene>
    <name evidence="11" type="primary">LOC105363698</name>
</gene>
<evidence type="ECO:0000256" key="1">
    <source>
        <dbReference type="ARBA" id="ARBA00004239"/>
    </source>
</evidence>
<keyword evidence="2" id="KW-0964">Secreted</keyword>
<dbReference type="InterPro" id="IPR001254">
    <property type="entry name" value="Trypsin_dom"/>
</dbReference>
<organism evidence="10 11">
    <name type="scientific">Ceratosolen solmsi marchali</name>
    <dbReference type="NCBI Taxonomy" id="326594"/>
    <lineage>
        <taxon>Eukaryota</taxon>
        <taxon>Metazoa</taxon>
        <taxon>Ecdysozoa</taxon>
        <taxon>Arthropoda</taxon>
        <taxon>Hexapoda</taxon>
        <taxon>Insecta</taxon>
        <taxon>Pterygota</taxon>
        <taxon>Neoptera</taxon>
        <taxon>Endopterygota</taxon>
        <taxon>Hymenoptera</taxon>
        <taxon>Apocrita</taxon>
        <taxon>Proctotrupomorpha</taxon>
        <taxon>Chalcidoidea</taxon>
        <taxon>Agaonidae</taxon>
        <taxon>Agaoninae</taxon>
        <taxon>Ceratosolen</taxon>
    </lineage>
</organism>
<dbReference type="RefSeq" id="XP_011499751.1">
    <property type="nucleotide sequence ID" value="XM_011501449.1"/>
</dbReference>
<dbReference type="GeneID" id="105363698"/>
<dbReference type="Pfam" id="PF00089">
    <property type="entry name" value="Trypsin"/>
    <property type="match status" value="1"/>
</dbReference>
<dbReference type="PROSITE" id="PS00134">
    <property type="entry name" value="TRYPSIN_HIS"/>
    <property type="match status" value="1"/>
</dbReference>
<dbReference type="SMART" id="SM00020">
    <property type="entry name" value="Tryp_SPc"/>
    <property type="match status" value="1"/>
</dbReference>
<dbReference type="GO" id="GO:0004252">
    <property type="term" value="F:serine-type endopeptidase activity"/>
    <property type="evidence" value="ECO:0007669"/>
    <property type="project" value="UniProtKB-EC"/>
</dbReference>
<dbReference type="GO" id="GO:0005576">
    <property type="term" value="C:extracellular region"/>
    <property type="evidence" value="ECO:0007669"/>
    <property type="project" value="UniProtKB-SubCell"/>
</dbReference>
<dbReference type="EC" id="3.4.21.1" evidence="7"/>
<dbReference type="PROSITE" id="PS50240">
    <property type="entry name" value="TRYPSIN_DOM"/>
    <property type="match status" value="1"/>
</dbReference>
<dbReference type="PANTHER" id="PTHR24252">
    <property type="entry name" value="ACROSIN-RELATED"/>
    <property type="match status" value="1"/>
</dbReference>
<evidence type="ECO:0000256" key="2">
    <source>
        <dbReference type="ARBA" id="ARBA00022525"/>
    </source>
</evidence>
<dbReference type="PANTHER" id="PTHR24252:SF11">
    <property type="entry name" value="ATRIAL NATRIURETIC PEPTIDE-CONVERTING ENZYME ISOFORM X1"/>
    <property type="match status" value="1"/>
</dbReference>
<dbReference type="CDD" id="cd00190">
    <property type="entry name" value="Tryp_SPc"/>
    <property type="match status" value="1"/>
</dbReference>
<evidence type="ECO:0000256" key="7">
    <source>
        <dbReference type="ARBA" id="ARBA00044036"/>
    </source>
</evidence>
<evidence type="ECO:0000313" key="10">
    <source>
        <dbReference type="Proteomes" id="UP000695007"/>
    </source>
</evidence>
<keyword evidence="10" id="KW-1185">Reference proteome</keyword>
<dbReference type="AlphaFoldDB" id="A0AAJ6YKI5"/>
<keyword evidence="3 8" id="KW-0645">Protease</keyword>
<evidence type="ECO:0000256" key="6">
    <source>
        <dbReference type="ARBA" id="ARBA00023157"/>
    </source>
</evidence>
<dbReference type="InterPro" id="IPR009003">
    <property type="entry name" value="Peptidase_S1_PA"/>
</dbReference>
<dbReference type="Gene3D" id="2.40.10.10">
    <property type="entry name" value="Trypsin-like serine proteases"/>
    <property type="match status" value="2"/>
</dbReference>
<keyword evidence="4 8" id="KW-0378">Hydrolase</keyword>
<dbReference type="FunFam" id="2.40.10.10:FF:000047">
    <property type="entry name" value="Trypsin eta"/>
    <property type="match status" value="1"/>
</dbReference>